<dbReference type="EMBL" id="GBRH01196278">
    <property type="protein sequence ID" value="JAE01618.1"/>
    <property type="molecule type" value="Transcribed_RNA"/>
</dbReference>
<organism evidence="1">
    <name type="scientific">Arundo donax</name>
    <name type="common">Giant reed</name>
    <name type="synonym">Donax arundinaceus</name>
    <dbReference type="NCBI Taxonomy" id="35708"/>
    <lineage>
        <taxon>Eukaryota</taxon>
        <taxon>Viridiplantae</taxon>
        <taxon>Streptophyta</taxon>
        <taxon>Embryophyta</taxon>
        <taxon>Tracheophyta</taxon>
        <taxon>Spermatophyta</taxon>
        <taxon>Magnoliopsida</taxon>
        <taxon>Liliopsida</taxon>
        <taxon>Poales</taxon>
        <taxon>Poaceae</taxon>
        <taxon>PACMAD clade</taxon>
        <taxon>Arundinoideae</taxon>
        <taxon>Arundineae</taxon>
        <taxon>Arundo</taxon>
    </lineage>
</organism>
<dbReference type="AlphaFoldDB" id="A0A0A9F034"/>
<reference evidence="1" key="2">
    <citation type="journal article" date="2015" name="Data Brief">
        <title>Shoot transcriptome of the giant reed, Arundo donax.</title>
        <authorList>
            <person name="Barrero R.A."/>
            <person name="Guerrero F.D."/>
            <person name="Moolhuijzen P."/>
            <person name="Goolsby J.A."/>
            <person name="Tidwell J."/>
            <person name="Bellgard S.E."/>
            <person name="Bellgard M.I."/>
        </authorList>
    </citation>
    <scope>NUCLEOTIDE SEQUENCE</scope>
    <source>
        <tissue evidence="1">Shoot tissue taken approximately 20 cm above the soil surface</tissue>
    </source>
</reference>
<reference evidence="1" key="1">
    <citation type="submission" date="2014-09" db="EMBL/GenBank/DDBJ databases">
        <authorList>
            <person name="Magalhaes I.L.F."/>
            <person name="Oliveira U."/>
            <person name="Santos F.R."/>
            <person name="Vidigal T.H.D.A."/>
            <person name="Brescovit A.D."/>
            <person name="Santos A.J."/>
        </authorList>
    </citation>
    <scope>NUCLEOTIDE SEQUENCE</scope>
    <source>
        <tissue evidence="1">Shoot tissue taken approximately 20 cm above the soil surface</tissue>
    </source>
</reference>
<name>A0A0A9F034_ARUDO</name>
<sequence length="31" mass="3719">MFVLFDCPCCLKFGIFSIIYHIPNYRGFFLL</sequence>
<accession>A0A0A9F034</accession>
<proteinExistence type="predicted"/>
<protein>
    <submittedName>
        <fullName evidence="1">Uncharacterized protein</fullName>
    </submittedName>
</protein>
<evidence type="ECO:0000313" key="1">
    <source>
        <dbReference type="EMBL" id="JAE01618.1"/>
    </source>
</evidence>